<feature type="transmembrane region" description="Helical" evidence="1">
    <location>
        <begin position="17"/>
        <end position="35"/>
    </location>
</feature>
<name>A0ABM1EUH1_PRICU</name>
<dbReference type="RefSeq" id="XP_014675842.1">
    <property type="nucleotide sequence ID" value="XM_014820356.1"/>
</dbReference>
<feature type="transmembrane region" description="Helical" evidence="1">
    <location>
        <begin position="234"/>
        <end position="255"/>
    </location>
</feature>
<feature type="transmembrane region" description="Helical" evidence="1">
    <location>
        <begin position="76"/>
        <end position="95"/>
    </location>
</feature>
<feature type="transmembrane region" description="Helical" evidence="1">
    <location>
        <begin position="306"/>
        <end position="326"/>
    </location>
</feature>
<sequence length="441" mass="47064">MVETEEGSDHKNGPDGGWGWIVVLGCTMIMAFTWGQQVAFGVYLVSITETLGVDVSATAPIQGLNTAICLMMEDRLAMGIVTSGAGLGSLVLPLLGKWLIDAYGYEGAMLINGAIVLNTVACIALYRPLHLHDQRHVAEDTLGPAISVTASTSELLQYGEFESTKTDSVLGGESVTQDDRSLNLQQGDLVAEVSRSDEDRSSVTVVVTTRQPVATPGTHKKKGFAWEIFNDARLWVLCVMVGFVDVGTLTAPIYLPLLSIEVGGDDINEAAGVSMSGIIGTIILVIISLIWDLGVFRRPHMRQIGYAAFAISTGVTTLVAGFLQSYAVLMCWVIFVVPVTTAGSLSTFYIVVRDIATPENYPDALSTINLIEAPSMLIFSIVFGLVYSSSGSASTTYVALGLCTALGGAIAAVMPLLTIFYYRPKDGEDTREPDLNPTNTL</sequence>
<dbReference type="InterPro" id="IPR011701">
    <property type="entry name" value="MFS"/>
</dbReference>
<keyword evidence="1" id="KW-1133">Transmembrane helix</keyword>
<protein>
    <submittedName>
        <fullName evidence="3">Monocarboxylate transporter 9-like</fullName>
    </submittedName>
</protein>
<keyword evidence="1" id="KW-0472">Membrane</keyword>
<dbReference type="InterPro" id="IPR036259">
    <property type="entry name" value="MFS_trans_sf"/>
</dbReference>
<evidence type="ECO:0000313" key="2">
    <source>
        <dbReference type="Proteomes" id="UP000695022"/>
    </source>
</evidence>
<evidence type="ECO:0000313" key="3">
    <source>
        <dbReference type="RefSeq" id="XP_014675842.1"/>
    </source>
</evidence>
<keyword evidence="2" id="KW-1185">Reference proteome</keyword>
<organism evidence="2 3">
    <name type="scientific">Priapulus caudatus</name>
    <name type="common">Priapulid worm</name>
    <dbReference type="NCBI Taxonomy" id="37621"/>
    <lineage>
        <taxon>Eukaryota</taxon>
        <taxon>Metazoa</taxon>
        <taxon>Ecdysozoa</taxon>
        <taxon>Scalidophora</taxon>
        <taxon>Priapulida</taxon>
        <taxon>Priapulimorpha</taxon>
        <taxon>Priapulimorphida</taxon>
        <taxon>Priapulidae</taxon>
        <taxon>Priapulus</taxon>
    </lineage>
</organism>
<dbReference type="Gene3D" id="1.20.1250.20">
    <property type="entry name" value="MFS general substrate transporter like domains"/>
    <property type="match status" value="1"/>
</dbReference>
<feature type="transmembrane region" description="Helical" evidence="1">
    <location>
        <begin position="275"/>
        <end position="294"/>
    </location>
</feature>
<reference evidence="3" key="1">
    <citation type="submission" date="2025-08" db="UniProtKB">
        <authorList>
            <consortium name="RefSeq"/>
        </authorList>
    </citation>
    <scope>IDENTIFICATION</scope>
</reference>
<proteinExistence type="predicted"/>
<accession>A0ABM1EUH1</accession>
<evidence type="ECO:0000256" key="1">
    <source>
        <dbReference type="SAM" id="Phobius"/>
    </source>
</evidence>
<dbReference type="InterPro" id="IPR050327">
    <property type="entry name" value="Proton-linked_MCT"/>
</dbReference>
<dbReference type="GeneID" id="106815838"/>
<keyword evidence="1" id="KW-0812">Transmembrane</keyword>
<dbReference type="SUPFAM" id="SSF103473">
    <property type="entry name" value="MFS general substrate transporter"/>
    <property type="match status" value="1"/>
</dbReference>
<feature type="transmembrane region" description="Helical" evidence="1">
    <location>
        <begin position="107"/>
        <end position="126"/>
    </location>
</feature>
<dbReference type="Proteomes" id="UP000695022">
    <property type="component" value="Unplaced"/>
</dbReference>
<feature type="transmembrane region" description="Helical" evidence="1">
    <location>
        <begin position="364"/>
        <end position="387"/>
    </location>
</feature>
<dbReference type="PANTHER" id="PTHR11360">
    <property type="entry name" value="MONOCARBOXYLATE TRANSPORTER"/>
    <property type="match status" value="1"/>
</dbReference>
<feature type="transmembrane region" description="Helical" evidence="1">
    <location>
        <begin position="399"/>
        <end position="422"/>
    </location>
</feature>
<gene>
    <name evidence="3" type="primary">LOC106815838</name>
</gene>
<dbReference type="PANTHER" id="PTHR11360:SF284">
    <property type="entry name" value="EG:103B4.3 PROTEIN-RELATED"/>
    <property type="match status" value="1"/>
</dbReference>
<feature type="transmembrane region" description="Helical" evidence="1">
    <location>
        <begin position="332"/>
        <end position="352"/>
    </location>
</feature>
<dbReference type="Pfam" id="PF07690">
    <property type="entry name" value="MFS_1"/>
    <property type="match status" value="1"/>
</dbReference>